<dbReference type="OrthoDB" id="1939300at2759"/>
<gene>
    <name evidence="2" type="ORF">H5410_008243</name>
</gene>
<dbReference type="Pfam" id="PF14111">
    <property type="entry name" value="DUF4283"/>
    <property type="match status" value="1"/>
</dbReference>
<dbReference type="InterPro" id="IPR025558">
    <property type="entry name" value="DUF4283"/>
</dbReference>
<dbReference type="EMBL" id="JACXVP010000002">
    <property type="protein sequence ID" value="KAG5623025.1"/>
    <property type="molecule type" value="Genomic_DNA"/>
</dbReference>
<protein>
    <recommendedName>
        <fullName evidence="1">DUF4283 domain-containing protein</fullName>
    </recommendedName>
</protein>
<proteinExistence type="predicted"/>
<dbReference type="PANTHER" id="PTHR33233">
    <property type="entry name" value="ENDONUCLEASE/EXONUCLEASE/PHOSPHATASE"/>
    <property type="match status" value="1"/>
</dbReference>
<evidence type="ECO:0000313" key="3">
    <source>
        <dbReference type="Proteomes" id="UP000824120"/>
    </source>
</evidence>
<comment type="caution">
    <text evidence="2">The sequence shown here is derived from an EMBL/GenBank/DDBJ whole genome shotgun (WGS) entry which is preliminary data.</text>
</comment>
<keyword evidence="3" id="KW-1185">Reference proteome</keyword>
<evidence type="ECO:0000259" key="1">
    <source>
        <dbReference type="Pfam" id="PF14111"/>
    </source>
</evidence>
<dbReference type="Proteomes" id="UP000824120">
    <property type="component" value="Chromosome 2"/>
</dbReference>
<dbReference type="AlphaFoldDB" id="A0A9J6AF48"/>
<accession>A0A9J6AF48</accession>
<sequence>MDKGQSNRVKDYRNLTSTFQTGINWSPETTREFSTPDLVVSAAKAPMNTVPLLVNTVPLSTVDPVGRHHLKGLTGDLEPDPVGMKEANPWVSLFAGKSSCQQRDISQTWANVANPDLFYHDEGYYVVKFQSEPDLKEILFAGPYSKNNKPMILKQWTPKLDFKSEFLTEILLWVTFPKLPLNCWGCDSLSRIVSAIGIPIFVDECTTKNKDILC</sequence>
<reference evidence="2 3" key="1">
    <citation type="submission" date="2020-09" db="EMBL/GenBank/DDBJ databases">
        <title>De no assembly of potato wild relative species, Solanum commersonii.</title>
        <authorList>
            <person name="Cho K."/>
        </authorList>
    </citation>
    <scope>NUCLEOTIDE SEQUENCE [LARGE SCALE GENOMIC DNA]</scope>
    <source>
        <strain evidence="2">LZ3.2</strain>
        <tissue evidence="2">Leaf</tissue>
    </source>
</reference>
<organism evidence="2 3">
    <name type="scientific">Solanum commersonii</name>
    <name type="common">Commerson's wild potato</name>
    <name type="synonym">Commerson's nightshade</name>
    <dbReference type="NCBI Taxonomy" id="4109"/>
    <lineage>
        <taxon>Eukaryota</taxon>
        <taxon>Viridiplantae</taxon>
        <taxon>Streptophyta</taxon>
        <taxon>Embryophyta</taxon>
        <taxon>Tracheophyta</taxon>
        <taxon>Spermatophyta</taxon>
        <taxon>Magnoliopsida</taxon>
        <taxon>eudicotyledons</taxon>
        <taxon>Gunneridae</taxon>
        <taxon>Pentapetalae</taxon>
        <taxon>asterids</taxon>
        <taxon>lamiids</taxon>
        <taxon>Solanales</taxon>
        <taxon>Solanaceae</taxon>
        <taxon>Solanoideae</taxon>
        <taxon>Solaneae</taxon>
        <taxon>Solanum</taxon>
    </lineage>
</organism>
<evidence type="ECO:0000313" key="2">
    <source>
        <dbReference type="EMBL" id="KAG5623025.1"/>
    </source>
</evidence>
<name>A0A9J6AF48_SOLCO</name>
<feature type="domain" description="DUF4283" evidence="1">
    <location>
        <begin position="102"/>
        <end position="162"/>
    </location>
</feature>
<dbReference type="PANTHER" id="PTHR33233:SF17">
    <property type="entry name" value="DUF4283 DOMAIN-CONTAINING PROTEIN"/>
    <property type="match status" value="1"/>
</dbReference>